<dbReference type="STRING" id="926569.ANT_26240"/>
<comment type="function">
    <text evidence="6">Bidirectionally degrades single-stranded DNA into large acid-insoluble oligonucleotides, which are then degraded further into small acid-soluble oligonucleotides.</text>
</comment>
<evidence type="ECO:0000256" key="2">
    <source>
        <dbReference type="ARBA" id="ARBA00022490"/>
    </source>
</evidence>
<comment type="similarity">
    <text evidence="1 6">Belongs to the XseB family.</text>
</comment>
<dbReference type="AlphaFoldDB" id="E8N0A1"/>
<gene>
    <name evidence="6 8" type="primary">xseB</name>
    <name evidence="8" type="ordered locus">ANT_26240</name>
</gene>
<organism evidence="8 9">
    <name type="scientific">Anaerolinea thermophila (strain DSM 14523 / JCM 11388 / NBRC 100420 / UNI-1)</name>
    <dbReference type="NCBI Taxonomy" id="926569"/>
    <lineage>
        <taxon>Bacteria</taxon>
        <taxon>Bacillati</taxon>
        <taxon>Chloroflexota</taxon>
        <taxon>Anaerolineae</taxon>
        <taxon>Anaerolineales</taxon>
        <taxon>Anaerolineaceae</taxon>
        <taxon>Anaerolinea</taxon>
    </lineage>
</organism>
<keyword evidence="2 6" id="KW-0963">Cytoplasm</keyword>
<dbReference type="NCBIfam" id="TIGR01280">
    <property type="entry name" value="xseB"/>
    <property type="match status" value="1"/>
</dbReference>
<reference evidence="8 9" key="1">
    <citation type="submission" date="2010-12" db="EMBL/GenBank/DDBJ databases">
        <title>Whole genome sequence of Anaerolinea thermophila UNI-1.</title>
        <authorList>
            <person name="Narita-Yamada S."/>
            <person name="Kishi E."/>
            <person name="Watanabe Y."/>
            <person name="Takasaki K."/>
            <person name="Ankai A."/>
            <person name="Oguchi A."/>
            <person name="Fukui S."/>
            <person name="Takahashi M."/>
            <person name="Yashiro I."/>
            <person name="Hosoyama A."/>
            <person name="Sekiguchi Y."/>
            <person name="Hanada S."/>
            <person name="Fujita N."/>
        </authorList>
    </citation>
    <scope>NUCLEOTIDE SEQUENCE [LARGE SCALE GENOMIC DNA]</scope>
    <source>
        <strain evidence="9">DSM 14523 / JCM 11388 / NBRC 100420 / UNI-1</strain>
    </source>
</reference>
<dbReference type="FunCoup" id="E8N0A1">
    <property type="interactions" value="215"/>
</dbReference>
<dbReference type="SUPFAM" id="SSF116842">
    <property type="entry name" value="XseB-like"/>
    <property type="match status" value="1"/>
</dbReference>
<evidence type="ECO:0000313" key="9">
    <source>
        <dbReference type="Proteomes" id="UP000008922"/>
    </source>
</evidence>
<dbReference type="InterPro" id="IPR037004">
    <property type="entry name" value="Exonuc_VII_ssu_sf"/>
</dbReference>
<comment type="catalytic activity">
    <reaction evidence="6">
        <text>Exonucleolytic cleavage in either 5'- to 3'- or 3'- to 5'-direction to yield nucleoside 5'-phosphates.</text>
        <dbReference type="EC" id="3.1.11.6"/>
    </reaction>
</comment>
<accession>E8N0A1</accession>
<feature type="coiled-coil region" evidence="7">
    <location>
        <begin position="10"/>
        <end position="37"/>
    </location>
</feature>
<comment type="subunit">
    <text evidence="6">Heterooligomer composed of large and small subunits.</text>
</comment>
<dbReference type="GO" id="GO:0006308">
    <property type="term" value="P:DNA catabolic process"/>
    <property type="evidence" value="ECO:0007669"/>
    <property type="project" value="UniProtKB-UniRule"/>
</dbReference>
<dbReference type="PANTHER" id="PTHR34137">
    <property type="entry name" value="EXODEOXYRIBONUCLEASE 7 SMALL SUBUNIT"/>
    <property type="match status" value="1"/>
</dbReference>
<evidence type="ECO:0000256" key="6">
    <source>
        <dbReference type="HAMAP-Rule" id="MF_00337"/>
    </source>
</evidence>
<dbReference type="eggNOG" id="COG1722">
    <property type="taxonomic scope" value="Bacteria"/>
</dbReference>
<proteinExistence type="inferred from homology"/>
<name>E8N0A1_ANATU</name>
<keyword evidence="9" id="KW-1185">Reference proteome</keyword>
<dbReference type="HOGENOM" id="CLU_145918_0_3_0"/>
<dbReference type="GO" id="GO:0009318">
    <property type="term" value="C:exodeoxyribonuclease VII complex"/>
    <property type="evidence" value="ECO:0007669"/>
    <property type="project" value="UniProtKB-UniRule"/>
</dbReference>
<dbReference type="GO" id="GO:0005829">
    <property type="term" value="C:cytosol"/>
    <property type="evidence" value="ECO:0007669"/>
    <property type="project" value="TreeGrafter"/>
</dbReference>
<dbReference type="PANTHER" id="PTHR34137:SF1">
    <property type="entry name" value="EXODEOXYRIBONUCLEASE 7 SMALL SUBUNIT"/>
    <property type="match status" value="1"/>
</dbReference>
<dbReference type="GO" id="GO:0008855">
    <property type="term" value="F:exodeoxyribonuclease VII activity"/>
    <property type="evidence" value="ECO:0007669"/>
    <property type="project" value="UniProtKB-UniRule"/>
</dbReference>
<dbReference type="PIRSF" id="PIRSF006488">
    <property type="entry name" value="Exonuc_VII_S"/>
    <property type="match status" value="1"/>
</dbReference>
<dbReference type="RefSeq" id="WP_013561004.1">
    <property type="nucleotide sequence ID" value="NC_014960.1"/>
</dbReference>
<evidence type="ECO:0000256" key="3">
    <source>
        <dbReference type="ARBA" id="ARBA00022722"/>
    </source>
</evidence>
<dbReference type="InterPro" id="IPR003761">
    <property type="entry name" value="Exonuc_VII_S"/>
</dbReference>
<comment type="subcellular location">
    <subcellularLocation>
        <location evidence="6">Cytoplasm</location>
    </subcellularLocation>
</comment>
<evidence type="ECO:0000313" key="8">
    <source>
        <dbReference type="EMBL" id="BAJ64650.1"/>
    </source>
</evidence>
<evidence type="ECO:0000256" key="4">
    <source>
        <dbReference type="ARBA" id="ARBA00022801"/>
    </source>
</evidence>
<dbReference type="NCBIfam" id="NF002139">
    <property type="entry name" value="PRK00977.1-3"/>
    <property type="match status" value="1"/>
</dbReference>
<dbReference type="EMBL" id="AP012029">
    <property type="protein sequence ID" value="BAJ64650.1"/>
    <property type="molecule type" value="Genomic_DNA"/>
</dbReference>
<keyword evidence="3 6" id="KW-0540">Nuclease</keyword>
<dbReference type="EC" id="3.1.11.6" evidence="6"/>
<evidence type="ECO:0000256" key="5">
    <source>
        <dbReference type="ARBA" id="ARBA00022839"/>
    </source>
</evidence>
<keyword evidence="5 6" id="KW-0269">Exonuclease</keyword>
<dbReference type="Gene3D" id="1.10.287.1040">
    <property type="entry name" value="Exonuclease VII, small subunit"/>
    <property type="match status" value="1"/>
</dbReference>
<dbReference type="HAMAP" id="MF_00337">
    <property type="entry name" value="Exonuc_7_S"/>
    <property type="match status" value="1"/>
</dbReference>
<protein>
    <recommendedName>
        <fullName evidence="6">Exodeoxyribonuclease 7 small subunit</fullName>
        <ecNumber evidence="6">3.1.11.6</ecNumber>
    </recommendedName>
    <alternativeName>
        <fullName evidence="6">Exodeoxyribonuclease VII small subunit</fullName>
        <shortName evidence="6">Exonuclease VII small subunit</shortName>
    </alternativeName>
</protein>
<keyword evidence="7" id="KW-0175">Coiled coil</keyword>
<dbReference type="KEGG" id="atm:ANT_26240"/>
<keyword evidence="4 6" id="KW-0378">Hydrolase</keyword>
<dbReference type="Proteomes" id="UP000008922">
    <property type="component" value="Chromosome"/>
</dbReference>
<dbReference type="InParanoid" id="E8N0A1"/>
<evidence type="ECO:0000256" key="1">
    <source>
        <dbReference type="ARBA" id="ARBA00009998"/>
    </source>
</evidence>
<sequence>MMDSLSEIANLSYEDAVRELEAILEKLETAQPSLEETLRLYERGQALAKHCAALLEQAELRIQTLNGNDLSESG</sequence>
<evidence type="ECO:0000256" key="7">
    <source>
        <dbReference type="SAM" id="Coils"/>
    </source>
</evidence>
<dbReference type="Pfam" id="PF02609">
    <property type="entry name" value="Exonuc_VII_S"/>
    <property type="match status" value="1"/>
</dbReference>